<gene>
    <name evidence="1" type="ORF">PEL8287_01477</name>
</gene>
<evidence type="ECO:0000313" key="1">
    <source>
        <dbReference type="EMBL" id="SLN31513.1"/>
    </source>
</evidence>
<protein>
    <submittedName>
        <fullName evidence="1">Uncharacterized protein</fullName>
    </submittedName>
</protein>
<keyword evidence="2" id="KW-1185">Reference proteome</keyword>
<accession>A0A1Y5S2W9</accession>
<reference evidence="1 2" key="1">
    <citation type="submission" date="2017-03" db="EMBL/GenBank/DDBJ databases">
        <authorList>
            <person name="Afonso C.L."/>
            <person name="Miller P.J."/>
            <person name="Scott M.A."/>
            <person name="Spackman E."/>
            <person name="Goraichik I."/>
            <person name="Dimitrov K.M."/>
            <person name="Suarez D.L."/>
            <person name="Swayne D.E."/>
        </authorList>
    </citation>
    <scope>NUCLEOTIDE SEQUENCE [LARGE SCALE GENOMIC DNA]</scope>
    <source>
        <strain evidence="1 2">CECT 8287</strain>
    </source>
</reference>
<proteinExistence type="predicted"/>
<evidence type="ECO:0000313" key="2">
    <source>
        <dbReference type="Proteomes" id="UP000193827"/>
    </source>
</evidence>
<dbReference type="Proteomes" id="UP000193827">
    <property type="component" value="Unassembled WGS sequence"/>
</dbReference>
<dbReference type="EMBL" id="FWFL01000003">
    <property type="protein sequence ID" value="SLN31513.1"/>
    <property type="molecule type" value="Genomic_DNA"/>
</dbReference>
<dbReference type="AlphaFoldDB" id="A0A1Y5S2W9"/>
<organism evidence="1 2">
    <name type="scientific">Roseovarius litorisediminis</name>
    <dbReference type="NCBI Taxonomy" id="1312363"/>
    <lineage>
        <taxon>Bacteria</taxon>
        <taxon>Pseudomonadati</taxon>
        <taxon>Pseudomonadota</taxon>
        <taxon>Alphaproteobacteria</taxon>
        <taxon>Rhodobacterales</taxon>
        <taxon>Roseobacteraceae</taxon>
        <taxon>Roseovarius</taxon>
    </lineage>
</organism>
<name>A0A1Y5S2W9_9RHOB</name>
<sequence length="72" mass="7641">MSGVFCPGEGVRFEGLALCRAIFFVARIARQAFDVDQSGRIAILAVSQSVTGSEVATTESRKTASAKRPAFC</sequence>